<dbReference type="AlphaFoldDB" id="A0ABD1M496"/>
<reference evidence="1 2" key="1">
    <citation type="submission" date="2024-08" db="EMBL/GenBank/DDBJ databases">
        <title>Insights into the chromosomal genome structure of Flemingia macrophylla.</title>
        <authorList>
            <person name="Ding Y."/>
            <person name="Zhao Y."/>
            <person name="Bi W."/>
            <person name="Wu M."/>
            <person name="Zhao G."/>
            <person name="Gong Y."/>
            <person name="Li W."/>
            <person name="Zhang P."/>
        </authorList>
    </citation>
    <scope>NUCLEOTIDE SEQUENCE [LARGE SCALE GENOMIC DNA]</scope>
    <source>
        <strain evidence="1">DYQJB</strain>
        <tissue evidence="1">Leaf</tissue>
    </source>
</reference>
<name>A0ABD1M496_9FABA</name>
<dbReference type="EMBL" id="JBGMDY010000006">
    <property type="protein sequence ID" value="KAL2330363.1"/>
    <property type="molecule type" value="Genomic_DNA"/>
</dbReference>
<keyword evidence="2" id="KW-1185">Reference proteome</keyword>
<gene>
    <name evidence="1" type="ORF">Fmac_017944</name>
</gene>
<sequence>MPPCTQNLQSLLNHDEADSGACPRIIYTQGRVSEGAARRVEAEKQVSLEVFGKLPAYVHLHRNVSAFINRVMIWSNLFVELGRKQSKEASRQ</sequence>
<evidence type="ECO:0000313" key="1">
    <source>
        <dbReference type="EMBL" id="KAL2330363.1"/>
    </source>
</evidence>
<proteinExistence type="predicted"/>
<dbReference type="Proteomes" id="UP001603857">
    <property type="component" value="Unassembled WGS sequence"/>
</dbReference>
<accession>A0ABD1M496</accession>
<comment type="caution">
    <text evidence="1">The sequence shown here is derived from an EMBL/GenBank/DDBJ whole genome shotgun (WGS) entry which is preliminary data.</text>
</comment>
<evidence type="ECO:0000313" key="2">
    <source>
        <dbReference type="Proteomes" id="UP001603857"/>
    </source>
</evidence>
<organism evidence="1 2">
    <name type="scientific">Flemingia macrophylla</name>
    <dbReference type="NCBI Taxonomy" id="520843"/>
    <lineage>
        <taxon>Eukaryota</taxon>
        <taxon>Viridiplantae</taxon>
        <taxon>Streptophyta</taxon>
        <taxon>Embryophyta</taxon>
        <taxon>Tracheophyta</taxon>
        <taxon>Spermatophyta</taxon>
        <taxon>Magnoliopsida</taxon>
        <taxon>eudicotyledons</taxon>
        <taxon>Gunneridae</taxon>
        <taxon>Pentapetalae</taxon>
        <taxon>rosids</taxon>
        <taxon>fabids</taxon>
        <taxon>Fabales</taxon>
        <taxon>Fabaceae</taxon>
        <taxon>Papilionoideae</taxon>
        <taxon>50 kb inversion clade</taxon>
        <taxon>NPAAA clade</taxon>
        <taxon>indigoferoid/millettioid clade</taxon>
        <taxon>Phaseoleae</taxon>
        <taxon>Flemingia</taxon>
    </lineage>
</organism>
<protein>
    <submittedName>
        <fullName evidence="1">Uncharacterized protein</fullName>
    </submittedName>
</protein>